<dbReference type="Ensembl" id="ENSEBUT00000019745.1">
    <property type="protein sequence ID" value="ENSEBUP00000019169.1"/>
    <property type="gene ID" value="ENSEBUG00000011924.1"/>
</dbReference>
<dbReference type="InterPro" id="IPR036640">
    <property type="entry name" value="ABC1_TM_sf"/>
</dbReference>
<dbReference type="InterPro" id="IPR011527">
    <property type="entry name" value="ABC1_TM_dom"/>
</dbReference>
<name>A0A8C4QSL0_EPTBU</name>
<dbReference type="InterPro" id="IPR050173">
    <property type="entry name" value="ABC_transporter_C-like"/>
</dbReference>
<evidence type="ECO:0000256" key="4">
    <source>
        <dbReference type="ARBA" id="ARBA00022840"/>
    </source>
</evidence>
<feature type="transmembrane region" description="Helical" evidence="7">
    <location>
        <begin position="290"/>
        <end position="309"/>
    </location>
</feature>
<dbReference type="GeneTree" id="ENSGT00940000159578"/>
<feature type="transmembrane region" description="Helical" evidence="7">
    <location>
        <begin position="188"/>
        <end position="213"/>
    </location>
</feature>
<reference evidence="9" key="1">
    <citation type="submission" date="2025-05" db="UniProtKB">
        <authorList>
            <consortium name="Ensembl"/>
        </authorList>
    </citation>
    <scope>IDENTIFICATION</scope>
</reference>
<evidence type="ECO:0000256" key="3">
    <source>
        <dbReference type="ARBA" id="ARBA00022741"/>
    </source>
</evidence>
<proteinExistence type="predicted"/>
<keyword evidence="6 7" id="KW-0472">Membrane</keyword>
<keyword evidence="4" id="KW-0067">ATP-binding</keyword>
<evidence type="ECO:0000259" key="8">
    <source>
        <dbReference type="PROSITE" id="PS50929"/>
    </source>
</evidence>
<dbReference type="GO" id="GO:0005524">
    <property type="term" value="F:ATP binding"/>
    <property type="evidence" value="ECO:0007669"/>
    <property type="project" value="UniProtKB-KW"/>
</dbReference>
<feature type="transmembrane region" description="Helical" evidence="7">
    <location>
        <begin position="150"/>
        <end position="176"/>
    </location>
</feature>
<evidence type="ECO:0000256" key="2">
    <source>
        <dbReference type="ARBA" id="ARBA00022692"/>
    </source>
</evidence>
<sequence length="319" mass="35812">MKVPQDKHQIELVGISSSLGQRKLSGEDVMTRALSLDAPLEFGTPRKSRKYAESRKMLLPFRIKSKHSAAHPIDQAGLISSALFSWETPIMLKGYQRKLHMNNVPPLSNYDATALNNSRLERMWQEELKKKGEKRASLFHVAIRYQKTRLLISGIPMALYVLMSFTSATVILQSILQYTERQSKKVSLGVGLCFALFSSEAIRSTMFALVWAINNRTGIRLRSAATNMVFKKIVRLRGLGNTSVGEVINVLSNDGQRLFEAATFGPLLLLIPFLLLLGAAYTILLLKTSALVGIAIFLLYWPIQVFSFVKGYNAQWFVD</sequence>
<dbReference type="PANTHER" id="PTHR24223">
    <property type="entry name" value="ATP-BINDING CASSETTE SUB-FAMILY C"/>
    <property type="match status" value="1"/>
</dbReference>
<evidence type="ECO:0000313" key="9">
    <source>
        <dbReference type="Ensembl" id="ENSEBUP00000019148.1"/>
    </source>
</evidence>
<accession>A0A8C4QSL0</accession>
<dbReference type="OMA" id="FRMARIG"/>
<dbReference type="GO" id="GO:0140359">
    <property type="term" value="F:ABC-type transporter activity"/>
    <property type="evidence" value="ECO:0007669"/>
    <property type="project" value="InterPro"/>
</dbReference>
<dbReference type="SUPFAM" id="SSF90123">
    <property type="entry name" value="ABC transporter transmembrane region"/>
    <property type="match status" value="1"/>
</dbReference>
<dbReference type="Ensembl" id="ENSEBUT00000019735.1">
    <property type="protein sequence ID" value="ENSEBUP00000019159.1"/>
    <property type="gene ID" value="ENSEBUG00000011924.1"/>
</dbReference>
<keyword evidence="5 7" id="KW-1133">Transmembrane helix</keyword>
<keyword evidence="3" id="KW-0547">Nucleotide-binding</keyword>
<feature type="transmembrane region" description="Helical" evidence="7">
    <location>
        <begin position="261"/>
        <end position="284"/>
    </location>
</feature>
<evidence type="ECO:0000256" key="7">
    <source>
        <dbReference type="SAM" id="Phobius"/>
    </source>
</evidence>
<dbReference type="GO" id="GO:0016020">
    <property type="term" value="C:membrane"/>
    <property type="evidence" value="ECO:0007669"/>
    <property type="project" value="InterPro"/>
</dbReference>
<dbReference type="Proteomes" id="UP000694388">
    <property type="component" value="Unplaced"/>
</dbReference>
<dbReference type="Ensembl" id="ENSEBUT00000019724.1">
    <property type="protein sequence ID" value="ENSEBUP00000019148.1"/>
    <property type="gene ID" value="ENSEBUG00000011924.1"/>
</dbReference>
<evidence type="ECO:0000313" key="10">
    <source>
        <dbReference type="Proteomes" id="UP000694388"/>
    </source>
</evidence>
<dbReference type="Pfam" id="PF00664">
    <property type="entry name" value="ABC_membrane"/>
    <property type="match status" value="1"/>
</dbReference>
<organism evidence="9 10">
    <name type="scientific">Eptatretus burgeri</name>
    <name type="common">Inshore hagfish</name>
    <dbReference type="NCBI Taxonomy" id="7764"/>
    <lineage>
        <taxon>Eukaryota</taxon>
        <taxon>Metazoa</taxon>
        <taxon>Chordata</taxon>
        <taxon>Craniata</taxon>
        <taxon>Vertebrata</taxon>
        <taxon>Cyclostomata</taxon>
        <taxon>Myxini</taxon>
        <taxon>Myxiniformes</taxon>
        <taxon>Myxinidae</taxon>
        <taxon>Eptatretinae</taxon>
        <taxon>Eptatretus</taxon>
    </lineage>
</organism>
<dbReference type="PANTHER" id="PTHR24223:SF447">
    <property type="entry name" value="MULTIDRUG RESISTANCE-ASSOCIATED PROTEIN 5"/>
    <property type="match status" value="1"/>
</dbReference>
<evidence type="ECO:0000256" key="5">
    <source>
        <dbReference type="ARBA" id="ARBA00022989"/>
    </source>
</evidence>
<dbReference type="PROSITE" id="PS50929">
    <property type="entry name" value="ABC_TM1F"/>
    <property type="match status" value="1"/>
</dbReference>
<keyword evidence="1" id="KW-0813">Transport</keyword>
<feature type="domain" description="ABC transmembrane type-1" evidence="8">
    <location>
        <begin position="150"/>
        <end position="306"/>
    </location>
</feature>
<dbReference type="Gene3D" id="1.20.1560.10">
    <property type="entry name" value="ABC transporter type 1, transmembrane domain"/>
    <property type="match status" value="1"/>
</dbReference>
<keyword evidence="10" id="KW-1185">Reference proteome</keyword>
<dbReference type="AlphaFoldDB" id="A0A8C4QSL0"/>
<keyword evidence="2 7" id="KW-0812">Transmembrane</keyword>
<evidence type="ECO:0000256" key="6">
    <source>
        <dbReference type="ARBA" id="ARBA00023136"/>
    </source>
</evidence>
<evidence type="ECO:0000256" key="1">
    <source>
        <dbReference type="ARBA" id="ARBA00022448"/>
    </source>
</evidence>
<protein>
    <recommendedName>
        <fullName evidence="8">ABC transmembrane type-1 domain-containing protein</fullName>
    </recommendedName>
</protein>